<keyword evidence="4 5" id="KW-0206">Cytoskeleton</keyword>
<keyword evidence="3 5" id="KW-0493">Microtubule</keyword>
<organism evidence="8 9">
    <name type="scientific">Laccaria amethystina LaAM-08-1</name>
    <dbReference type="NCBI Taxonomy" id="1095629"/>
    <lineage>
        <taxon>Eukaryota</taxon>
        <taxon>Fungi</taxon>
        <taxon>Dikarya</taxon>
        <taxon>Basidiomycota</taxon>
        <taxon>Agaricomycotina</taxon>
        <taxon>Agaricomycetes</taxon>
        <taxon>Agaricomycetidae</taxon>
        <taxon>Agaricales</taxon>
        <taxon>Agaricineae</taxon>
        <taxon>Hydnangiaceae</taxon>
        <taxon>Laccaria</taxon>
    </lineage>
</organism>
<evidence type="ECO:0000256" key="2">
    <source>
        <dbReference type="ARBA" id="ARBA00022490"/>
    </source>
</evidence>
<dbReference type="OrthoDB" id="775571at2759"/>
<dbReference type="Pfam" id="PF04130">
    <property type="entry name" value="GCP_C_terminal"/>
    <property type="match status" value="1"/>
</dbReference>
<reference evidence="9" key="2">
    <citation type="submission" date="2015-01" db="EMBL/GenBank/DDBJ databases">
        <title>Evolutionary Origins and Diversification of the Mycorrhizal Mutualists.</title>
        <authorList>
            <consortium name="DOE Joint Genome Institute"/>
            <consortium name="Mycorrhizal Genomics Consortium"/>
            <person name="Kohler A."/>
            <person name="Kuo A."/>
            <person name="Nagy L.G."/>
            <person name="Floudas D."/>
            <person name="Copeland A."/>
            <person name="Barry K.W."/>
            <person name="Cichocki N."/>
            <person name="Veneault-Fourrey C."/>
            <person name="LaButti K."/>
            <person name="Lindquist E.A."/>
            <person name="Lipzen A."/>
            <person name="Lundell T."/>
            <person name="Morin E."/>
            <person name="Murat C."/>
            <person name="Riley R."/>
            <person name="Ohm R."/>
            <person name="Sun H."/>
            <person name="Tunlid A."/>
            <person name="Henrissat B."/>
            <person name="Grigoriev I.V."/>
            <person name="Hibbett D.S."/>
            <person name="Martin F."/>
        </authorList>
    </citation>
    <scope>NUCLEOTIDE SEQUENCE [LARGE SCALE GENOMIC DNA]</scope>
    <source>
        <strain evidence="9">LaAM-08-1</strain>
    </source>
</reference>
<dbReference type="PANTHER" id="PTHR19302">
    <property type="entry name" value="GAMMA TUBULIN COMPLEX PROTEIN"/>
    <property type="match status" value="1"/>
</dbReference>
<dbReference type="GO" id="GO:0031122">
    <property type="term" value="P:cytoplasmic microtubule organization"/>
    <property type="evidence" value="ECO:0007669"/>
    <property type="project" value="TreeGrafter"/>
</dbReference>
<dbReference type="EMBL" id="KN838630">
    <property type="protein sequence ID" value="KIK00225.1"/>
    <property type="molecule type" value="Genomic_DNA"/>
</dbReference>
<comment type="subcellular location">
    <subcellularLocation>
        <location evidence="5">Cytoplasm</location>
        <location evidence="5">Cytoskeleton</location>
        <location evidence="5">Microtubule organizing center</location>
    </subcellularLocation>
</comment>
<evidence type="ECO:0000259" key="6">
    <source>
        <dbReference type="Pfam" id="PF04130"/>
    </source>
</evidence>
<dbReference type="GO" id="GO:0051321">
    <property type="term" value="P:meiotic cell cycle"/>
    <property type="evidence" value="ECO:0007669"/>
    <property type="project" value="TreeGrafter"/>
</dbReference>
<feature type="domain" description="Gamma tubulin complex component protein N-terminal" evidence="7">
    <location>
        <begin position="208"/>
        <end position="433"/>
    </location>
</feature>
<protein>
    <recommendedName>
        <fullName evidence="5">Spindle pole body component</fullName>
    </recommendedName>
</protein>
<dbReference type="HOGENOM" id="CLU_011863_1_0_1"/>
<dbReference type="Pfam" id="PF17681">
    <property type="entry name" value="GCP_N_terminal"/>
    <property type="match status" value="1"/>
</dbReference>
<dbReference type="GO" id="GO:0051011">
    <property type="term" value="F:microtubule minus-end binding"/>
    <property type="evidence" value="ECO:0007669"/>
    <property type="project" value="TreeGrafter"/>
</dbReference>
<dbReference type="InterPro" id="IPR040457">
    <property type="entry name" value="GCP_C"/>
</dbReference>
<gene>
    <name evidence="8" type="ORF">K443DRAFT_7809</name>
</gene>
<keyword evidence="9" id="KW-1185">Reference proteome</keyword>
<dbReference type="InterPro" id="IPR007259">
    <property type="entry name" value="GCP"/>
</dbReference>
<dbReference type="Proteomes" id="UP000054477">
    <property type="component" value="Unassembled WGS sequence"/>
</dbReference>
<dbReference type="GO" id="GO:0051225">
    <property type="term" value="P:spindle assembly"/>
    <property type="evidence" value="ECO:0007669"/>
    <property type="project" value="TreeGrafter"/>
</dbReference>
<dbReference type="GO" id="GO:0043015">
    <property type="term" value="F:gamma-tubulin binding"/>
    <property type="evidence" value="ECO:0007669"/>
    <property type="project" value="InterPro"/>
</dbReference>
<evidence type="ECO:0000256" key="5">
    <source>
        <dbReference type="RuleBase" id="RU363050"/>
    </source>
</evidence>
<reference evidence="8 9" key="1">
    <citation type="submission" date="2014-04" db="EMBL/GenBank/DDBJ databases">
        <authorList>
            <consortium name="DOE Joint Genome Institute"/>
            <person name="Kuo A."/>
            <person name="Kohler A."/>
            <person name="Nagy L.G."/>
            <person name="Floudas D."/>
            <person name="Copeland A."/>
            <person name="Barry K.W."/>
            <person name="Cichocki N."/>
            <person name="Veneault-Fourrey C."/>
            <person name="LaButti K."/>
            <person name="Lindquist E.A."/>
            <person name="Lipzen A."/>
            <person name="Lundell T."/>
            <person name="Morin E."/>
            <person name="Murat C."/>
            <person name="Sun H."/>
            <person name="Tunlid A."/>
            <person name="Henrissat B."/>
            <person name="Grigoriev I.V."/>
            <person name="Hibbett D.S."/>
            <person name="Martin F."/>
            <person name="Nordberg H.P."/>
            <person name="Cantor M.N."/>
            <person name="Hua S.X."/>
        </authorList>
    </citation>
    <scope>NUCLEOTIDE SEQUENCE [LARGE SCALE GENOMIC DNA]</scope>
    <source>
        <strain evidence="8 9">LaAM-08-1</strain>
    </source>
</reference>
<dbReference type="Gene3D" id="1.20.120.1900">
    <property type="entry name" value="Gamma-tubulin complex, C-terminal domain"/>
    <property type="match status" value="1"/>
</dbReference>
<dbReference type="InterPro" id="IPR042241">
    <property type="entry name" value="GCP_C_sf"/>
</dbReference>
<sequence>MTTIWRDYSFQEFDDELAPMPGLPEILPRFFVPPLEDKPQNPIMDTLKLARINQSLPKRPRHTPRVPHELAILVADASESDNHLDDLDKLWRSALTRTLGVRNGTLSWDRLRPTHPSKAGSTAFLSEQASLVFASARHYVQPRFSDPNIIVSYATQEELLASLKMIVLGTSSTMHTWCPSSERFTQVGCQEGQRGYLLVDGKDEVVSSSVISRFLTIGTLMRRLEEFLKGIRKRSAKEGPTIHAFAHSLATTLTHLREEFAKLPPIQEAGAEKTALCALWMQYNIYEEILVALSDLYGRSEGHSPRDYPKFDSSPVPLLSSVYEHLNMHLERQSPRQISAIFAYILASASQEYLQQVGRSVGFGGRPLRQSSHVIGERHNQYEIDDDGDEDEEEENIFEALEQIEDTFPNFFPRELLDVLPAAQKSLVLLRIAHPDHPLLTLPPSRRLIKWLWSPTVIQTIWNGSTPPEIVDQLVSEPSPIHPSKKYDPELSQFSIFDMEPGSMISSSSFTLRDTSTRTLRSFIDSFPNVLPPITPTLPHLTSLVFRDLVNHASTLSSALLSLFITSTGNLNFQSHLILLRSYLLLTAPSFKSRLLAALFSDAGDYEIDTEPHSMSIRSLRRRPNGKKAGTTSQQPWAVGLSPSLLERETWPPVGADLSFFLRTVIVDSFEREGEDFGIGGKAQVTEEAGWRLGFAIRDLPVGPGRDKWLNPLTMEALDFLYMDYKPPRPMEILISPEILSKYQRLFAFILRLLRVESALKCLFRMSRSTTNPFFQTLTASRKLLLHFRFVAQSFVSSLESYLFDIAIRGNFDPFIARLSPETLDSSTSVGKDSGFSDVFELARGHSVLLDDILSACLLRSGQRGVGDLLRNSLELVLEFCVACGELHRGRLEEYQAAGLIEDIFRKFRTKMTTLTKVLKGLVDKGPSSSRSLVNVSGDGERRPLGGIDALYHLLLCLDLNDWWSKAS</sequence>
<dbReference type="GO" id="GO:0007020">
    <property type="term" value="P:microtubule nucleation"/>
    <property type="evidence" value="ECO:0007669"/>
    <property type="project" value="InterPro"/>
</dbReference>
<keyword evidence="2 5" id="KW-0963">Cytoplasm</keyword>
<dbReference type="GO" id="GO:0005874">
    <property type="term" value="C:microtubule"/>
    <property type="evidence" value="ECO:0007669"/>
    <property type="project" value="UniProtKB-KW"/>
</dbReference>
<evidence type="ECO:0000256" key="4">
    <source>
        <dbReference type="ARBA" id="ARBA00023212"/>
    </source>
</evidence>
<evidence type="ECO:0000256" key="1">
    <source>
        <dbReference type="ARBA" id="ARBA00010337"/>
    </source>
</evidence>
<dbReference type="GO" id="GO:0000278">
    <property type="term" value="P:mitotic cell cycle"/>
    <property type="evidence" value="ECO:0007669"/>
    <property type="project" value="TreeGrafter"/>
</dbReference>
<feature type="domain" description="Gamma tubulin complex component C-terminal" evidence="6">
    <location>
        <begin position="575"/>
        <end position="964"/>
    </location>
</feature>
<dbReference type="STRING" id="1095629.A0A0C9WQ08"/>
<accession>A0A0C9WQ08</accession>
<evidence type="ECO:0000256" key="3">
    <source>
        <dbReference type="ARBA" id="ARBA00022701"/>
    </source>
</evidence>
<dbReference type="PANTHER" id="PTHR19302:SF70">
    <property type="entry name" value="GAMMA-TUBULIN COMPLEX COMPONENT 6"/>
    <property type="match status" value="1"/>
</dbReference>
<dbReference type="GO" id="GO:0005816">
    <property type="term" value="C:spindle pole body"/>
    <property type="evidence" value="ECO:0007669"/>
    <property type="project" value="UniProtKB-ARBA"/>
</dbReference>
<proteinExistence type="inferred from homology"/>
<name>A0A0C9WQ08_9AGAR</name>
<dbReference type="InterPro" id="IPR041470">
    <property type="entry name" value="GCP_N"/>
</dbReference>
<dbReference type="AlphaFoldDB" id="A0A0C9WQ08"/>
<dbReference type="GO" id="GO:0000930">
    <property type="term" value="C:gamma-tubulin complex"/>
    <property type="evidence" value="ECO:0007669"/>
    <property type="project" value="TreeGrafter"/>
</dbReference>
<evidence type="ECO:0000313" key="8">
    <source>
        <dbReference type="EMBL" id="KIK00225.1"/>
    </source>
</evidence>
<comment type="similarity">
    <text evidence="1 5">Belongs to the TUBGCP family.</text>
</comment>
<evidence type="ECO:0000313" key="9">
    <source>
        <dbReference type="Proteomes" id="UP000054477"/>
    </source>
</evidence>
<evidence type="ECO:0000259" key="7">
    <source>
        <dbReference type="Pfam" id="PF17681"/>
    </source>
</evidence>
<dbReference type="GO" id="GO:0000922">
    <property type="term" value="C:spindle pole"/>
    <property type="evidence" value="ECO:0007669"/>
    <property type="project" value="InterPro"/>
</dbReference>